<dbReference type="SUPFAM" id="SSF117281">
    <property type="entry name" value="Kelch motif"/>
    <property type="match status" value="1"/>
</dbReference>
<gene>
    <name evidence="3" type="ORF">SSX86_027680</name>
</gene>
<dbReference type="EMBL" id="JBCNJP010000027">
    <property type="protein sequence ID" value="KAK9051054.1"/>
    <property type="molecule type" value="Genomic_DNA"/>
</dbReference>
<dbReference type="AlphaFoldDB" id="A0AAP0CCF7"/>
<evidence type="ECO:0000259" key="2">
    <source>
        <dbReference type="Pfam" id="PF08268"/>
    </source>
</evidence>
<evidence type="ECO:0008006" key="5">
    <source>
        <dbReference type="Google" id="ProtNLM"/>
    </source>
</evidence>
<dbReference type="Pfam" id="PF00646">
    <property type="entry name" value="F-box"/>
    <property type="match status" value="1"/>
</dbReference>
<dbReference type="InterPro" id="IPR017451">
    <property type="entry name" value="F-box-assoc_interact_dom"/>
</dbReference>
<dbReference type="InterPro" id="IPR013187">
    <property type="entry name" value="F-box-assoc_dom_typ3"/>
</dbReference>
<feature type="domain" description="F-box associated beta-propeller type 3" evidence="2">
    <location>
        <begin position="73"/>
        <end position="277"/>
    </location>
</feature>
<accession>A0AAP0CCF7</accession>
<protein>
    <recommendedName>
        <fullName evidence="5">F-box domain-containing protein</fullName>
    </recommendedName>
</protein>
<dbReference type="SUPFAM" id="SSF81383">
    <property type="entry name" value="F-box domain"/>
    <property type="match status" value="1"/>
</dbReference>
<dbReference type="NCBIfam" id="TIGR01640">
    <property type="entry name" value="F_box_assoc_1"/>
    <property type="match status" value="1"/>
</dbReference>
<dbReference type="Pfam" id="PF08268">
    <property type="entry name" value="FBA_3"/>
    <property type="match status" value="1"/>
</dbReference>
<dbReference type="InterPro" id="IPR001810">
    <property type="entry name" value="F-box_dom"/>
</dbReference>
<dbReference type="InterPro" id="IPR050796">
    <property type="entry name" value="SCF_F-box_component"/>
</dbReference>
<dbReference type="PANTHER" id="PTHR31672">
    <property type="entry name" value="BNACNNG10540D PROTEIN"/>
    <property type="match status" value="1"/>
</dbReference>
<sequence length="364" mass="41830">MSNDVCEEMFVEIFSRLPSKSLLRFRSLSKWSYACIDSPDFIRLHALRTQNKLLMLVHNTPPKNGRHQKKSNVYTLHSEDRLPYNRSIYKTRVPYPFNDCEIVGSCNGILCVYERRNGDISLWNPSIRRKLTIRDHVHRYHHHHHRQEFGFGYDPITDDYKILKLSKPTPFLCTMKTHTWRKIASPPIYPYYRVDSYQCLFNGALYFAVTVDSDRCYDSYILRFDLSSEVFTILESPQPSASWQTGVVTVIDGCLAVISGKDEVAWIWVRSKEEDQECTSSSSSWYVAFVLKASDYGGGDTRRVFQLTAIDGLLLDRGFNSNIVIIDPETHVKSRLVGLSYSSYIDGVSMFTESLGLLGMGTSC</sequence>
<reference evidence="3 4" key="1">
    <citation type="submission" date="2024-04" db="EMBL/GenBank/DDBJ databases">
        <title>The reference genome of an endangered Asteraceae, Deinandra increscens subsp. villosa, native to the Central Coast of California.</title>
        <authorList>
            <person name="Guilliams M."/>
            <person name="Hasenstab-Lehman K."/>
            <person name="Meyer R."/>
            <person name="Mcevoy S."/>
        </authorList>
    </citation>
    <scope>NUCLEOTIDE SEQUENCE [LARGE SCALE GENOMIC DNA]</scope>
    <source>
        <tissue evidence="3">Leaf</tissue>
    </source>
</reference>
<name>A0AAP0CCF7_9ASTR</name>
<dbReference type="Proteomes" id="UP001408789">
    <property type="component" value="Unassembled WGS sequence"/>
</dbReference>
<dbReference type="PANTHER" id="PTHR31672:SF6">
    <property type="entry name" value="F-BOX DOMAIN-CONTAINING PROTEIN"/>
    <property type="match status" value="1"/>
</dbReference>
<feature type="domain" description="F-box" evidence="1">
    <location>
        <begin position="6"/>
        <end position="42"/>
    </location>
</feature>
<evidence type="ECO:0000313" key="4">
    <source>
        <dbReference type="Proteomes" id="UP001408789"/>
    </source>
</evidence>
<keyword evidence="4" id="KW-1185">Reference proteome</keyword>
<evidence type="ECO:0000313" key="3">
    <source>
        <dbReference type="EMBL" id="KAK9051054.1"/>
    </source>
</evidence>
<evidence type="ECO:0000259" key="1">
    <source>
        <dbReference type="Pfam" id="PF00646"/>
    </source>
</evidence>
<dbReference type="Gene3D" id="2.120.10.80">
    <property type="entry name" value="Kelch-type beta propeller"/>
    <property type="match status" value="1"/>
</dbReference>
<comment type="caution">
    <text evidence="3">The sequence shown here is derived from an EMBL/GenBank/DDBJ whole genome shotgun (WGS) entry which is preliminary data.</text>
</comment>
<dbReference type="InterPro" id="IPR036047">
    <property type="entry name" value="F-box-like_dom_sf"/>
</dbReference>
<proteinExistence type="predicted"/>
<dbReference type="InterPro" id="IPR015915">
    <property type="entry name" value="Kelch-typ_b-propeller"/>
</dbReference>
<organism evidence="3 4">
    <name type="scientific">Deinandra increscens subsp. villosa</name>
    <dbReference type="NCBI Taxonomy" id="3103831"/>
    <lineage>
        <taxon>Eukaryota</taxon>
        <taxon>Viridiplantae</taxon>
        <taxon>Streptophyta</taxon>
        <taxon>Embryophyta</taxon>
        <taxon>Tracheophyta</taxon>
        <taxon>Spermatophyta</taxon>
        <taxon>Magnoliopsida</taxon>
        <taxon>eudicotyledons</taxon>
        <taxon>Gunneridae</taxon>
        <taxon>Pentapetalae</taxon>
        <taxon>asterids</taxon>
        <taxon>campanulids</taxon>
        <taxon>Asterales</taxon>
        <taxon>Asteraceae</taxon>
        <taxon>Asteroideae</taxon>
        <taxon>Heliantheae alliance</taxon>
        <taxon>Madieae</taxon>
        <taxon>Madiinae</taxon>
        <taxon>Deinandra</taxon>
    </lineage>
</organism>